<evidence type="ECO:0000313" key="1">
    <source>
        <dbReference type="EMBL" id="OGG98986.1"/>
    </source>
</evidence>
<organism evidence="1 2">
    <name type="scientific">Candidatus Lambdaproteobacteria bacterium RIFOXYD2_FULL_56_26</name>
    <dbReference type="NCBI Taxonomy" id="1817773"/>
    <lineage>
        <taxon>Bacteria</taxon>
        <taxon>Pseudomonadati</taxon>
        <taxon>Pseudomonadota</taxon>
        <taxon>Candidatus Lambdaproteobacteria</taxon>
    </lineage>
</organism>
<name>A0A1F6GLI8_9PROT</name>
<accession>A0A1F6GLI8</accession>
<gene>
    <name evidence="1" type="ORF">A2557_00600</name>
</gene>
<sequence length="81" mass="9069">MEVYLDRAKSLGVELVQGSVSLKKNSVSFTCKEHGQTRQMIHVFMGLKGGCPECRKRKKQSSREDGGLQEVGLPDWVSRCI</sequence>
<dbReference type="AlphaFoldDB" id="A0A1F6GLI8"/>
<dbReference type="Proteomes" id="UP000177583">
    <property type="component" value="Unassembled WGS sequence"/>
</dbReference>
<reference evidence="1 2" key="1">
    <citation type="journal article" date="2016" name="Nat. Commun.">
        <title>Thousands of microbial genomes shed light on interconnected biogeochemical processes in an aquifer system.</title>
        <authorList>
            <person name="Anantharaman K."/>
            <person name="Brown C.T."/>
            <person name="Hug L.A."/>
            <person name="Sharon I."/>
            <person name="Castelle C.J."/>
            <person name="Probst A.J."/>
            <person name="Thomas B.C."/>
            <person name="Singh A."/>
            <person name="Wilkins M.J."/>
            <person name="Karaoz U."/>
            <person name="Brodie E.L."/>
            <person name="Williams K.H."/>
            <person name="Hubbard S.S."/>
            <person name="Banfield J.F."/>
        </authorList>
    </citation>
    <scope>NUCLEOTIDE SEQUENCE [LARGE SCALE GENOMIC DNA]</scope>
</reference>
<protein>
    <submittedName>
        <fullName evidence="1">Uncharacterized protein</fullName>
    </submittedName>
</protein>
<proteinExistence type="predicted"/>
<comment type="caution">
    <text evidence="1">The sequence shown here is derived from an EMBL/GenBank/DDBJ whole genome shotgun (WGS) entry which is preliminary data.</text>
</comment>
<evidence type="ECO:0000313" key="2">
    <source>
        <dbReference type="Proteomes" id="UP000177583"/>
    </source>
</evidence>
<dbReference type="EMBL" id="MFNF01000063">
    <property type="protein sequence ID" value="OGG98986.1"/>
    <property type="molecule type" value="Genomic_DNA"/>
</dbReference>